<gene>
    <name evidence="2" type="ORF">GCM10022236_53490</name>
</gene>
<comment type="caution">
    <text evidence="2">The sequence shown here is derived from an EMBL/GenBank/DDBJ whole genome shotgun (WGS) entry which is preliminary data.</text>
</comment>
<reference evidence="3" key="1">
    <citation type="journal article" date="2019" name="Int. J. Syst. Evol. Microbiol.">
        <title>The Global Catalogue of Microorganisms (GCM) 10K type strain sequencing project: providing services to taxonomists for standard genome sequencing and annotation.</title>
        <authorList>
            <consortium name="The Broad Institute Genomics Platform"/>
            <consortium name="The Broad Institute Genome Sequencing Center for Infectious Disease"/>
            <person name="Wu L."/>
            <person name="Ma J."/>
        </authorList>
    </citation>
    <scope>NUCLEOTIDE SEQUENCE [LARGE SCALE GENOMIC DNA]</scope>
    <source>
        <strain evidence="3">JCM 16929</strain>
    </source>
</reference>
<protein>
    <recommendedName>
        <fullName evidence="1">DUF1508 domain-containing protein</fullName>
    </recommendedName>
</protein>
<name>A0ABP7B0A1_9ACTN</name>
<sequence>MARFEVYRDAQGEFRWRLKSTNGRSIATSGEGYKTKAGVQNAIAAVRRDAAAADVDDQTATTF</sequence>
<proteinExistence type="predicted"/>
<evidence type="ECO:0000259" key="1">
    <source>
        <dbReference type="Pfam" id="PF07411"/>
    </source>
</evidence>
<dbReference type="EMBL" id="BAABAB010000058">
    <property type="protein sequence ID" value="GAA3644140.1"/>
    <property type="molecule type" value="Genomic_DNA"/>
</dbReference>
<evidence type="ECO:0000313" key="3">
    <source>
        <dbReference type="Proteomes" id="UP001501490"/>
    </source>
</evidence>
<evidence type="ECO:0000313" key="2">
    <source>
        <dbReference type="EMBL" id="GAA3644140.1"/>
    </source>
</evidence>
<dbReference type="Proteomes" id="UP001501490">
    <property type="component" value="Unassembled WGS sequence"/>
</dbReference>
<dbReference type="Pfam" id="PF07411">
    <property type="entry name" value="DUF1508"/>
    <property type="match status" value="1"/>
</dbReference>
<dbReference type="Gene3D" id="3.30.160.160">
    <property type="entry name" value="YegP-like"/>
    <property type="match status" value="1"/>
</dbReference>
<dbReference type="SUPFAM" id="SSF160113">
    <property type="entry name" value="YegP-like"/>
    <property type="match status" value="1"/>
</dbReference>
<keyword evidence="3" id="KW-1185">Reference proteome</keyword>
<feature type="domain" description="DUF1508" evidence="1">
    <location>
        <begin position="9"/>
        <end position="57"/>
    </location>
</feature>
<dbReference type="InterPro" id="IPR036913">
    <property type="entry name" value="YegP-like_sf"/>
</dbReference>
<organism evidence="2 3">
    <name type="scientific">Microlunatus ginsengisoli</name>
    <dbReference type="NCBI Taxonomy" id="363863"/>
    <lineage>
        <taxon>Bacteria</taxon>
        <taxon>Bacillati</taxon>
        <taxon>Actinomycetota</taxon>
        <taxon>Actinomycetes</taxon>
        <taxon>Propionibacteriales</taxon>
        <taxon>Propionibacteriaceae</taxon>
        <taxon>Microlunatus</taxon>
    </lineage>
</organism>
<dbReference type="InterPro" id="IPR010879">
    <property type="entry name" value="DUF1508"/>
</dbReference>
<accession>A0ABP7B0A1</accession>